<keyword evidence="3" id="KW-1185">Reference proteome</keyword>
<reference evidence="2" key="1">
    <citation type="submission" date="2020-11" db="EMBL/GenBank/DDBJ databases">
        <authorList>
            <consortium name="DOE Joint Genome Institute"/>
            <person name="Ahrendt S."/>
            <person name="Riley R."/>
            <person name="Andreopoulos W."/>
            <person name="Labutti K."/>
            <person name="Pangilinan J."/>
            <person name="Ruiz-Duenas F.J."/>
            <person name="Barrasa J.M."/>
            <person name="Sanchez-Garcia M."/>
            <person name="Camarero S."/>
            <person name="Miyauchi S."/>
            <person name="Serrano A."/>
            <person name="Linde D."/>
            <person name="Babiker R."/>
            <person name="Drula E."/>
            <person name="Ayuso-Fernandez I."/>
            <person name="Pacheco R."/>
            <person name="Padilla G."/>
            <person name="Ferreira P."/>
            <person name="Barriuso J."/>
            <person name="Kellner H."/>
            <person name="Castanera R."/>
            <person name="Alfaro M."/>
            <person name="Ramirez L."/>
            <person name="Pisabarro A.G."/>
            <person name="Kuo A."/>
            <person name="Tritt A."/>
            <person name="Lipzen A."/>
            <person name="He G."/>
            <person name="Yan M."/>
            <person name="Ng V."/>
            <person name="Cullen D."/>
            <person name="Martin F."/>
            <person name="Rosso M.-N."/>
            <person name="Henrissat B."/>
            <person name="Hibbett D."/>
            <person name="Martinez A.T."/>
            <person name="Grigoriev I.V."/>
        </authorList>
    </citation>
    <scope>NUCLEOTIDE SEQUENCE</scope>
    <source>
        <strain evidence="2">CBS 506.95</strain>
    </source>
</reference>
<dbReference type="InterPro" id="IPR036047">
    <property type="entry name" value="F-box-like_dom_sf"/>
</dbReference>
<organism evidence="2 3">
    <name type="scientific">Crepidotus variabilis</name>
    <dbReference type="NCBI Taxonomy" id="179855"/>
    <lineage>
        <taxon>Eukaryota</taxon>
        <taxon>Fungi</taxon>
        <taxon>Dikarya</taxon>
        <taxon>Basidiomycota</taxon>
        <taxon>Agaricomycotina</taxon>
        <taxon>Agaricomycetes</taxon>
        <taxon>Agaricomycetidae</taxon>
        <taxon>Agaricales</taxon>
        <taxon>Agaricineae</taxon>
        <taxon>Crepidotaceae</taxon>
        <taxon>Crepidotus</taxon>
    </lineage>
</organism>
<dbReference type="OrthoDB" id="2688364at2759"/>
<dbReference type="EMBL" id="MU157831">
    <property type="protein sequence ID" value="KAF9532542.1"/>
    <property type="molecule type" value="Genomic_DNA"/>
</dbReference>
<evidence type="ECO:0000313" key="3">
    <source>
        <dbReference type="Proteomes" id="UP000807306"/>
    </source>
</evidence>
<dbReference type="InterPro" id="IPR001810">
    <property type="entry name" value="F-box_dom"/>
</dbReference>
<name>A0A9P6EPI8_9AGAR</name>
<accession>A0A9P6EPI8</accession>
<dbReference type="CDD" id="cd09917">
    <property type="entry name" value="F-box_SF"/>
    <property type="match status" value="1"/>
</dbReference>
<evidence type="ECO:0000259" key="1">
    <source>
        <dbReference type="PROSITE" id="PS50181"/>
    </source>
</evidence>
<dbReference type="Proteomes" id="UP000807306">
    <property type="component" value="Unassembled WGS sequence"/>
</dbReference>
<dbReference type="PROSITE" id="PS50181">
    <property type="entry name" value="FBOX"/>
    <property type="match status" value="1"/>
</dbReference>
<evidence type="ECO:0000313" key="2">
    <source>
        <dbReference type="EMBL" id="KAF9532542.1"/>
    </source>
</evidence>
<dbReference type="SUPFAM" id="SSF81383">
    <property type="entry name" value="F-box domain"/>
    <property type="match status" value="1"/>
</dbReference>
<comment type="caution">
    <text evidence="2">The sequence shown here is derived from an EMBL/GenBank/DDBJ whole genome shotgun (WGS) entry which is preliminary data.</text>
</comment>
<proteinExistence type="predicted"/>
<feature type="domain" description="F-box" evidence="1">
    <location>
        <begin position="70"/>
        <end position="116"/>
    </location>
</feature>
<gene>
    <name evidence="2" type="ORF">CPB83DRAFT_890738</name>
</gene>
<dbReference type="Pfam" id="PF12937">
    <property type="entry name" value="F-box-like"/>
    <property type="match status" value="1"/>
</dbReference>
<protein>
    <recommendedName>
        <fullName evidence="1">F-box domain-containing protein</fullName>
    </recommendedName>
</protein>
<dbReference type="AlphaFoldDB" id="A0A9P6EPI8"/>
<sequence>MFAPVKSKFHLTQRDAFEVLNYAEYEQVVQQIEERAPNKPIVVTCDIREVTKALSVNGEGDNAEYKNHRTLGLSSIPIDVLTMILGLLRPPDMIQARLTCKRIRDVSLTRAVWLDAVMSMMRDHGIPLSTFPLPKLNQRTLERIALSSREFRWKLKVASESPTKTLSPCSAQYALSEPTEKELTALGIQELLHYQWIDLVPGGRFMISARLVHTVNGRWLHLIQLWDLGVWCWSQRPRSTASYVTNDPKEGHTFVHWQKDRISMGCQPNGKISLIIYREQINALTHRPDCAIILLLVDPCDPHPQFAHFASAYQPDRMFLYHYWYDAFILGVSSSYAMFWDMQKPSVAAWKVTDKVRVTGISEWAIPVELDAKGITTNHLPVCTFANLMCGMPAGPAAERLHMLPFDPFAHSSTRPDFIVLFQHTNLAVYRIETHSSNSDWQTQTSHLFPRCIQRFPQKFDIAKAYYSPARACDGQIVFTSSTLAANAEVQIHLAPTDSKTAPVGCVKTKWMAPHRATVTTHTLCPVSGRLCILTKSNEIVILDFLEAMDSLSLE</sequence>